<dbReference type="PANTHER" id="PTHR30069">
    <property type="entry name" value="TONB-DEPENDENT OUTER MEMBRANE RECEPTOR"/>
    <property type="match status" value="1"/>
</dbReference>
<dbReference type="Gene3D" id="2.170.130.10">
    <property type="entry name" value="TonB-dependent receptor, plug domain"/>
    <property type="match status" value="1"/>
</dbReference>
<gene>
    <name evidence="15" type="ORF">DVG78_10940</name>
</gene>
<dbReference type="EMBL" id="QPIW01000007">
    <property type="protein sequence ID" value="RDB05918.1"/>
    <property type="molecule type" value="Genomic_DNA"/>
</dbReference>
<evidence type="ECO:0000256" key="12">
    <source>
        <dbReference type="SAM" id="SignalP"/>
    </source>
</evidence>
<dbReference type="GO" id="GO:0015344">
    <property type="term" value="F:siderophore uptake transmembrane transporter activity"/>
    <property type="evidence" value="ECO:0007669"/>
    <property type="project" value="TreeGrafter"/>
</dbReference>
<dbReference type="InterPro" id="IPR036942">
    <property type="entry name" value="Beta-barrel_TonB_sf"/>
</dbReference>
<keyword evidence="6 11" id="KW-0798">TonB box</keyword>
<accession>A0A369I8I6</accession>
<dbReference type="GO" id="GO:0009279">
    <property type="term" value="C:cell outer membrane"/>
    <property type="evidence" value="ECO:0007669"/>
    <property type="project" value="UniProtKB-SubCell"/>
</dbReference>
<name>A0A369I8I6_9BACT</name>
<dbReference type="Pfam" id="PF00593">
    <property type="entry name" value="TonB_dep_Rec_b-barrel"/>
    <property type="match status" value="1"/>
</dbReference>
<evidence type="ECO:0000256" key="1">
    <source>
        <dbReference type="ARBA" id="ARBA00004571"/>
    </source>
</evidence>
<keyword evidence="4 10" id="KW-0812">Transmembrane</keyword>
<dbReference type="InterPro" id="IPR039426">
    <property type="entry name" value="TonB-dep_rcpt-like"/>
</dbReference>
<keyword evidence="9 10" id="KW-0998">Cell outer membrane</keyword>
<evidence type="ECO:0000259" key="14">
    <source>
        <dbReference type="Pfam" id="PF07715"/>
    </source>
</evidence>
<dbReference type="OrthoDB" id="1109208at2"/>
<evidence type="ECO:0000256" key="4">
    <source>
        <dbReference type="ARBA" id="ARBA00022692"/>
    </source>
</evidence>
<dbReference type="Pfam" id="PF13715">
    <property type="entry name" value="CarbopepD_reg_2"/>
    <property type="match status" value="1"/>
</dbReference>
<dbReference type="SUPFAM" id="SSF49464">
    <property type="entry name" value="Carboxypeptidase regulatory domain-like"/>
    <property type="match status" value="1"/>
</dbReference>
<comment type="similarity">
    <text evidence="10 11">Belongs to the TonB-dependent receptor family.</text>
</comment>
<evidence type="ECO:0000256" key="9">
    <source>
        <dbReference type="ARBA" id="ARBA00023237"/>
    </source>
</evidence>
<dbReference type="Gene3D" id="2.40.170.20">
    <property type="entry name" value="TonB-dependent receptor, beta-barrel domain"/>
    <property type="match status" value="1"/>
</dbReference>
<feature type="domain" description="TonB-dependent receptor plug" evidence="14">
    <location>
        <begin position="122"/>
        <end position="230"/>
    </location>
</feature>
<evidence type="ECO:0000256" key="3">
    <source>
        <dbReference type="ARBA" id="ARBA00022452"/>
    </source>
</evidence>
<evidence type="ECO:0000256" key="7">
    <source>
        <dbReference type="ARBA" id="ARBA00023136"/>
    </source>
</evidence>
<dbReference type="PANTHER" id="PTHR30069:SF29">
    <property type="entry name" value="HEMOGLOBIN AND HEMOGLOBIN-HAPTOGLOBIN-BINDING PROTEIN 1-RELATED"/>
    <property type="match status" value="1"/>
</dbReference>
<feature type="domain" description="TonB-dependent receptor-like beta-barrel" evidence="13">
    <location>
        <begin position="592"/>
        <end position="941"/>
    </location>
</feature>
<evidence type="ECO:0000256" key="5">
    <source>
        <dbReference type="ARBA" id="ARBA00022729"/>
    </source>
</evidence>
<evidence type="ECO:0000313" key="15">
    <source>
        <dbReference type="EMBL" id="RDB05918.1"/>
    </source>
</evidence>
<evidence type="ECO:0000313" key="16">
    <source>
        <dbReference type="Proteomes" id="UP000253141"/>
    </source>
</evidence>
<dbReference type="Proteomes" id="UP000253141">
    <property type="component" value="Unassembled WGS sequence"/>
</dbReference>
<evidence type="ECO:0000256" key="8">
    <source>
        <dbReference type="ARBA" id="ARBA00023170"/>
    </source>
</evidence>
<sequence>MKKQVQHAVFFVAAWLVSAGALLAQTKIVGTITDATLGGGLVGVSVQVKGKVIGTISDAKGNFSLTTNTPVPFTLVVSSVGFETQEVAIQGDRSDLKILMKEQVLLGQEVVVSASRMEQSVLQSPVTVEKMDIRTIRETPSANFYDALRNLKGIDVSTQSLTFSNPNMRGFSGNGNTRIVQMTDGMDNQAPGLNFSVGNIVGISELDLESVEVLPGAASALYGPNAINGILLMTSKSPFLYQGLSAYAKVGTMSADNRTLKTTPFYDFALRYAKAFNNRFAFKVNFGFLTAEDWQANDNRDQSFRGTTPANGARSNPGFDGVNIYGDENSSGAGLASLRGPFQTVLGVPPGQLPPSLAQLVGGINQFTAATGIPITQLMNDVLLPNVAVSRTGYNELDLVNYNTRSLKLNGSLHYRINDRVEAILQANWGQGSTVYTSSDRYQLKNFTIGQYKAEIKGSNFFVRGYTTQENSGDTYAAGILATYVNEAWKSSSPNPLDGLAGLAKAWYPQYALTYAGGAFQTFVPAFQAALRAGQTPQVAYATALATVNGAAGTLHNVARNTADAGRLLPGTAEFNQAIETVKARALPSGAKFLDKTNLYHLEAMYNFNQLLDPKVAEIIVGANYRVYDLNSGGTLFLKKADGEEYNIREYGAYGQISKNIADKLKLTGSVRYDKNENFAGQWSPRLSAVYSVNPSNNIRVSYQTGFRIPSVQNQYINLNTPVSLLIGGLPALWDFYKLRDLAPVNILTGQKYTFPEFKPERVLTYEVGYKGLISKRLLLDIYYYNSTLKNFKGGVLLSAAPTIQQVISMSANYTGNVKTQGFGIGVDYAFPKNFTLGANLSNNTLNAGGVKLFSSEKNVNVLDDGTEVGFNTPKYRYNLSFGNRNLGGSGWGFNLVWRGQNEFNWADLLLPVLARGPQNNSQIVIPAFSTLDAQISKKIVSMKSILKIGGTNILGKQYITGWGNPQVGSMFYLSLTFDELLNK</sequence>
<keyword evidence="16" id="KW-1185">Reference proteome</keyword>
<dbReference type="InterPro" id="IPR008969">
    <property type="entry name" value="CarboxyPept-like_regulatory"/>
</dbReference>
<evidence type="ECO:0000256" key="2">
    <source>
        <dbReference type="ARBA" id="ARBA00022448"/>
    </source>
</evidence>
<dbReference type="InterPro" id="IPR000531">
    <property type="entry name" value="Beta-barrel_TonB"/>
</dbReference>
<comment type="caution">
    <text evidence="15">The sequence shown here is derived from an EMBL/GenBank/DDBJ whole genome shotgun (WGS) entry which is preliminary data.</text>
</comment>
<dbReference type="SUPFAM" id="SSF56935">
    <property type="entry name" value="Porins"/>
    <property type="match status" value="1"/>
</dbReference>
<dbReference type="InterPro" id="IPR037066">
    <property type="entry name" value="Plug_dom_sf"/>
</dbReference>
<reference evidence="15 16" key="1">
    <citation type="submission" date="2018-07" db="EMBL/GenBank/DDBJ databases">
        <title>Genome analysis of Runella aurantiaca.</title>
        <authorList>
            <person name="Yang X."/>
        </authorList>
    </citation>
    <scope>NUCLEOTIDE SEQUENCE [LARGE SCALE GENOMIC DNA]</scope>
    <source>
        <strain evidence="15 16">YX9</strain>
    </source>
</reference>
<evidence type="ECO:0000259" key="13">
    <source>
        <dbReference type="Pfam" id="PF00593"/>
    </source>
</evidence>
<comment type="subcellular location">
    <subcellularLocation>
        <location evidence="1 10">Cell outer membrane</location>
        <topology evidence="1 10">Multi-pass membrane protein</topology>
    </subcellularLocation>
</comment>
<keyword evidence="3 10" id="KW-1134">Transmembrane beta strand</keyword>
<dbReference type="AlphaFoldDB" id="A0A369I8I6"/>
<organism evidence="15 16">
    <name type="scientific">Runella aurantiaca</name>
    <dbReference type="NCBI Taxonomy" id="2282308"/>
    <lineage>
        <taxon>Bacteria</taxon>
        <taxon>Pseudomonadati</taxon>
        <taxon>Bacteroidota</taxon>
        <taxon>Cytophagia</taxon>
        <taxon>Cytophagales</taxon>
        <taxon>Spirosomataceae</taxon>
        <taxon>Runella</taxon>
    </lineage>
</organism>
<dbReference type="GO" id="GO:0044718">
    <property type="term" value="P:siderophore transmembrane transport"/>
    <property type="evidence" value="ECO:0007669"/>
    <property type="project" value="TreeGrafter"/>
</dbReference>
<feature type="chain" id="PRO_5016986016" evidence="12">
    <location>
        <begin position="25"/>
        <end position="984"/>
    </location>
</feature>
<dbReference type="Pfam" id="PF07715">
    <property type="entry name" value="Plug"/>
    <property type="match status" value="1"/>
</dbReference>
<keyword evidence="5 12" id="KW-0732">Signal</keyword>
<dbReference type="RefSeq" id="WP_114461114.1">
    <property type="nucleotide sequence ID" value="NZ_QPIW01000007.1"/>
</dbReference>
<dbReference type="PROSITE" id="PS52016">
    <property type="entry name" value="TONB_DEPENDENT_REC_3"/>
    <property type="match status" value="1"/>
</dbReference>
<protein>
    <submittedName>
        <fullName evidence="15">TonB-dependent receptor</fullName>
    </submittedName>
</protein>
<dbReference type="Gene3D" id="2.60.40.1120">
    <property type="entry name" value="Carboxypeptidase-like, regulatory domain"/>
    <property type="match status" value="1"/>
</dbReference>
<evidence type="ECO:0000256" key="10">
    <source>
        <dbReference type="PROSITE-ProRule" id="PRU01360"/>
    </source>
</evidence>
<feature type="signal peptide" evidence="12">
    <location>
        <begin position="1"/>
        <end position="24"/>
    </location>
</feature>
<keyword evidence="8 15" id="KW-0675">Receptor</keyword>
<proteinExistence type="inferred from homology"/>
<keyword evidence="7 10" id="KW-0472">Membrane</keyword>
<evidence type="ECO:0000256" key="6">
    <source>
        <dbReference type="ARBA" id="ARBA00023077"/>
    </source>
</evidence>
<dbReference type="InterPro" id="IPR012910">
    <property type="entry name" value="Plug_dom"/>
</dbReference>
<keyword evidence="2 10" id="KW-0813">Transport</keyword>
<evidence type="ECO:0000256" key="11">
    <source>
        <dbReference type="RuleBase" id="RU003357"/>
    </source>
</evidence>